<dbReference type="AlphaFoldDB" id="K2P355"/>
<keyword evidence="8" id="KW-0963">Cytoplasm</keyword>
<protein>
    <recommendedName>
        <fullName evidence="8">Pantothenate synthetase</fullName>
        <shortName evidence="8">PS</shortName>
        <ecNumber evidence="8">6.3.2.1</ecNumber>
    </recommendedName>
    <alternativeName>
        <fullName evidence="8">Pantoate--beta-alanine ligase</fullName>
    </alternativeName>
    <alternativeName>
        <fullName evidence="8">Pantoate-activating enzyme</fullName>
    </alternativeName>
</protein>
<dbReference type="InterPro" id="IPR004821">
    <property type="entry name" value="Cyt_trans-like"/>
</dbReference>
<proteinExistence type="inferred from homology"/>
<dbReference type="NCBIfam" id="TIGR00125">
    <property type="entry name" value="cyt_tran_rel"/>
    <property type="match status" value="1"/>
</dbReference>
<evidence type="ECO:0000256" key="4">
    <source>
        <dbReference type="ARBA" id="ARBA00022655"/>
    </source>
</evidence>
<evidence type="ECO:0000256" key="1">
    <source>
        <dbReference type="ARBA" id="ARBA00004990"/>
    </source>
</evidence>
<keyword evidence="4 8" id="KW-0566">Pantothenate biosynthesis</keyword>
<dbReference type="PATRIC" id="fig|555500.3.peg.1494"/>
<dbReference type="UniPathway" id="UPA00028">
    <property type="reaction ID" value="UER00005"/>
</dbReference>
<dbReference type="Gene3D" id="3.40.50.620">
    <property type="entry name" value="HUPs"/>
    <property type="match status" value="1"/>
</dbReference>
<keyword evidence="3 8" id="KW-0436">Ligase</keyword>
<dbReference type="InterPro" id="IPR042176">
    <property type="entry name" value="Pantoate_ligase_C"/>
</dbReference>
<name>K2P355_9FLAO</name>
<feature type="binding site" evidence="8">
    <location>
        <begin position="149"/>
        <end position="152"/>
    </location>
    <ligand>
        <name>ATP</name>
        <dbReference type="ChEBI" id="CHEBI:30616"/>
    </ligand>
</feature>
<comment type="catalytic activity">
    <reaction evidence="7 8">
        <text>(R)-pantoate + beta-alanine + ATP = (R)-pantothenate + AMP + diphosphate + H(+)</text>
        <dbReference type="Rhea" id="RHEA:10912"/>
        <dbReference type="ChEBI" id="CHEBI:15378"/>
        <dbReference type="ChEBI" id="CHEBI:15980"/>
        <dbReference type="ChEBI" id="CHEBI:29032"/>
        <dbReference type="ChEBI" id="CHEBI:30616"/>
        <dbReference type="ChEBI" id="CHEBI:33019"/>
        <dbReference type="ChEBI" id="CHEBI:57966"/>
        <dbReference type="ChEBI" id="CHEBI:456215"/>
        <dbReference type="EC" id="6.3.2.1"/>
    </reaction>
</comment>
<accession>K2P355</accession>
<gene>
    <name evidence="8" type="primary">panC</name>
    <name evidence="9" type="ORF">I215_07207</name>
</gene>
<comment type="function">
    <text evidence="8">Catalyzes the condensation of pantoate with beta-alanine in an ATP-dependent reaction via a pantoyl-adenylate intermediate.</text>
</comment>
<dbReference type="RefSeq" id="WP_008991303.1">
    <property type="nucleotide sequence ID" value="NZ_AMSG01000007.1"/>
</dbReference>
<comment type="subunit">
    <text evidence="8">Homodimer.</text>
</comment>
<comment type="pathway">
    <text evidence="1 8">Cofactor biosynthesis; (R)-pantothenate biosynthesis; (R)-pantothenate from (R)-pantoate and beta-alanine: step 1/1.</text>
</comment>
<evidence type="ECO:0000256" key="2">
    <source>
        <dbReference type="ARBA" id="ARBA00009256"/>
    </source>
</evidence>
<sequence length="282" mass="32366">MRVFKQKEALISQLSAEKNNHKTIGLVPTMGALHKGHLSLVSRALEENDLVVVSIFVNPTQFNNPEDLAKYPKTLDKDVGLLEELNDQIIIFAPSAEEMYQDDITSEKFDFDGLEFQMEGKFRPGHFDGVGTIVKKLFNTVTPDRAYFGEKDYQQLQIIKKLTEKEQLDVQIIECPITRESSGLAMSSRNERLPKDLRNKAAFIYKTISKAKEKFSTQSIQQTLDWINDQFVNHEDFELEYVEIADQKTLKSVKVKKNGEHYRLFVAVYANDIRLIDTIALN</sequence>
<feature type="active site" description="Proton donor" evidence="8">
    <location>
        <position position="37"/>
    </location>
</feature>
<evidence type="ECO:0000313" key="9">
    <source>
        <dbReference type="EMBL" id="EKF55478.1"/>
    </source>
</evidence>
<dbReference type="Gene3D" id="3.30.1300.10">
    <property type="entry name" value="Pantoate-beta-alanine ligase, C-terminal domain"/>
    <property type="match status" value="1"/>
</dbReference>
<reference evidence="9 10" key="1">
    <citation type="journal article" date="2012" name="J. Bacteriol.">
        <title>Genome Sequence of Galbibacter marinum Type Strain ck-I2-15.</title>
        <authorList>
            <person name="Lai Q."/>
            <person name="Li C."/>
            <person name="Shao Z."/>
        </authorList>
    </citation>
    <scope>NUCLEOTIDE SEQUENCE [LARGE SCALE GENOMIC DNA]</scope>
    <source>
        <strain evidence="10">ck-I2-15</strain>
    </source>
</reference>
<comment type="miscellaneous">
    <text evidence="8">The reaction proceeds by a bi uni uni bi ping pong mechanism.</text>
</comment>
<evidence type="ECO:0000256" key="6">
    <source>
        <dbReference type="ARBA" id="ARBA00022840"/>
    </source>
</evidence>
<dbReference type="EMBL" id="AMSG01000007">
    <property type="protein sequence ID" value="EKF55478.1"/>
    <property type="molecule type" value="Genomic_DNA"/>
</dbReference>
<dbReference type="CDD" id="cd00560">
    <property type="entry name" value="PanC"/>
    <property type="match status" value="1"/>
</dbReference>
<dbReference type="GO" id="GO:0005524">
    <property type="term" value="F:ATP binding"/>
    <property type="evidence" value="ECO:0007669"/>
    <property type="project" value="UniProtKB-KW"/>
</dbReference>
<dbReference type="GO" id="GO:0015940">
    <property type="term" value="P:pantothenate biosynthetic process"/>
    <property type="evidence" value="ECO:0007669"/>
    <property type="project" value="UniProtKB-UniRule"/>
</dbReference>
<keyword evidence="10" id="KW-1185">Reference proteome</keyword>
<comment type="subcellular location">
    <subcellularLocation>
        <location evidence="8">Cytoplasm</location>
    </subcellularLocation>
</comment>
<dbReference type="Proteomes" id="UP000007364">
    <property type="component" value="Unassembled WGS sequence"/>
</dbReference>
<organism evidence="9 10">
    <name type="scientific">Galbibacter marinus</name>
    <dbReference type="NCBI Taxonomy" id="555500"/>
    <lineage>
        <taxon>Bacteria</taxon>
        <taxon>Pseudomonadati</taxon>
        <taxon>Bacteroidota</taxon>
        <taxon>Flavobacteriia</taxon>
        <taxon>Flavobacteriales</taxon>
        <taxon>Flavobacteriaceae</taxon>
        <taxon>Galbibacter</taxon>
    </lineage>
</organism>
<dbReference type="InterPro" id="IPR014729">
    <property type="entry name" value="Rossmann-like_a/b/a_fold"/>
</dbReference>
<dbReference type="PANTHER" id="PTHR21299">
    <property type="entry name" value="CYTIDYLATE KINASE/PANTOATE-BETA-ALANINE LIGASE"/>
    <property type="match status" value="1"/>
</dbReference>
<comment type="caution">
    <text evidence="9">The sequence shown here is derived from an EMBL/GenBank/DDBJ whole genome shotgun (WGS) entry which is preliminary data.</text>
</comment>
<dbReference type="Pfam" id="PF02569">
    <property type="entry name" value="Pantoate_ligase"/>
    <property type="match status" value="1"/>
</dbReference>
<evidence type="ECO:0000313" key="10">
    <source>
        <dbReference type="Proteomes" id="UP000007364"/>
    </source>
</evidence>
<evidence type="ECO:0000256" key="5">
    <source>
        <dbReference type="ARBA" id="ARBA00022741"/>
    </source>
</evidence>
<dbReference type="STRING" id="555500.I215_07207"/>
<dbReference type="OrthoDB" id="9773087at2"/>
<feature type="binding site" evidence="8">
    <location>
        <position position="61"/>
    </location>
    <ligand>
        <name>(R)-pantoate</name>
        <dbReference type="ChEBI" id="CHEBI:15980"/>
    </ligand>
</feature>
<dbReference type="InterPro" id="IPR003721">
    <property type="entry name" value="Pantoate_ligase"/>
</dbReference>
<feature type="binding site" evidence="8">
    <location>
        <begin position="186"/>
        <end position="189"/>
    </location>
    <ligand>
        <name>ATP</name>
        <dbReference type="ChEBI" id="CHEBI:30616"/>
    </ligand>
</feature>
<comment type="similarity">
    <text evidence="2 8">Belongs to the pantothenate synthetase family.</text>
</comment>
<dbReference type="SUPFAM" id="SSF52374">
    <property type="entry name" value="Nucleotidylyl transferase"/>
    <property type="match status" value="1"/>
</dbReference>
<feature type="binding site" evidence="8">
    <location>
        <position position="61"/>
    </location>
    <ligand>
        <name>beta-alanine</name>
        <dbReference type="ChEBI" id="CHEBI:57966"/>
    </ligand>
</feature>
<dbReference type="GO" id="GO:0004592">
    <property type="term" value="F:pantoate-beta-alanine ligase activity"/>
    <property type="evidence" value="ECO:0007669"/>
    <property type="project" value="UniProtKB-UniRule"/>
</dbReference>
<dbReference type="PANTHER" id="PTHR21299:SF1">
    <property type="entry name" value="PANTOATE--BETA-ALANINE LIGASE"/>
    <property type="match status" value="1"/>
</dbReference>
<dbReference type="HAMAP" id="MF_00158">
    <property type="entry name" value="PanC"/>
    <property type="match status" value="1"/>
</dbReference>
<dbReference type="EC" id="6.3.2.1" evidence="8"/>
<feature type="binding site" evidence="8">
    <location>
        <begin position="30"/>
        <end position="37"/>
    </location>
    <ligand>
        <name>ATP</name>
        <dbReference type="ChEBI" id="CHEBI:30616"/>
    </ligand>
</feature>
<dbReference type="GO" id="GO:0005829">
    <property type="term" value="C:cytosol"/>
    <property type="evidence" value="ECO:0007669"/>
    <property type="project" value="TreeGrafter"/>
</dbReference>
<dbReference type="NCBIfam" id="TIGR00018">
    <property type="entry name" value="panC"/>
    <property type="match status" value="1"/>
</dbReference>
<evidence type="ECO:0000256" key="3">
    <source>
        <dbReference type="ARBA" id="ARBA00022598"/>
    </source>
</evidence>
<feature type="binding site" evidence="8">
    <location>
        <position position="155"/>
    </location>
    <ligand>
        <name>(R)-pantoate</name>
        <dbReference type="ChEBI" id="CHEBI:15980"/>
    </ligand>
</feature>
<dbReference type="eggNOG" id="COG0414">
    <property type="taxonomic scope" value="Bacteria"/>
</dbReference>
<evidence type="ECO:0000256" key="7">
    <source>
        <dbReference type="ARBA" id="ARBA00048258"/>
    </source>
</evidence>
<evidence type="ECO:0000256" key="8">
    <source>
        <dbReference type="HAMAP-Rule" id="MF_00158"/>
    </source>
</evidence>
<comment type="caution">
    <text evidence="8">Lacks conserved residue(s) required for the propagation of feature annotation.</text>
</comment>
<keyword evidence="6 8" id="KW-0067">ATP-binding</keyword>
<keyword evidence="5 8" id="KW-0547">Nucleotide-binding</keyword>